<comment type="similarity">
    <text evidence="7">Belongs to the binding-protein-dependent transport system permease family.</text>
</comment>
<evidence type="ECO:0000256" key="7">
    <source>
        <dbReference type="RuleBase" id="RU363032"/>
    </source>
</evidence>
<feature type="transmembrane region" description="Helical" evidence="7">
    <location>
        <begin position="477"/>
        <end position="502"/>
    </location>
</feature>
<keyword evidence="4 7" id="KW-0812">Transmembrane</keyword>
<dbReference type="Pfam" id="PF00528">
    <property type="entry name" value="BPD_transp_1"/>
    <property type="match status" value="1"/>
</dbReference>
<dbReference type="PANTHER" id="PTHR43163:SF6">
    <property type="entry name" value="DIPEPTIDE TRANSPORT SYSTEM PERMEASE PROTEIN DPPB-RELATED"/>
    <property type="match status" value="1"/>
</dbReference>
<dbReference type="Proteomes" id="UP001243212">
    <property type="component" value="Unassembled WGS sequence"/>
</dbReference>
<evidence type="ECO:0000256" key="6">
    <source>
        <dbReference type="ARBA" id="ARBA00023136"/>
    </source>
</evidence>
<evidence type="ECO:0000313" key="9">
    <source>
        <dbReference type="EMBL" id="MDP9806428.1"/>
    </source>
</evidence>
<evidence type="ECO:0000256" key="4">
    <source>
        <dbReference type="ARBA" id="ARBA00022692"/>
    </source>
</evidence>
<comment type="caution">
    <text evidence="9">The sequence shown here is derived from an EMBL/GenBank/DDBJ whole genome shotgun (WGS) entry which is preliminary data.</text>
</comment>
<dbReference type="InterPro" id="IPR035906">
    <property type="entry name" value="MetI-like_sf"/>
</dbReference>
<gene>
    <name evidence="9" type="ORF">J2S70_001010</name>
</gene>
<evidence type="ECO:0000256" key="3">
    <source>
        <dbReference type="ARBA" id="ARBA00022475"/>
    </source>
</evidence>
<feature type="transmembrane region" description="Helical" evidence="7">
    <location>
        <begin position="257"/>
        <end position="280"/>
    </location>
</feature>
<accession>A0ABT9NHE3</accession>
<dbReference type="EMBL" id="JAUSQX010000001">
    <property type="protein sequence ID" value="MDP9806428.1"/>
    <property type="molecule type" value="Genomic_DNA"/>
</dbReference>
<evidence type="ECO:0000259" key="8">
    <source>
        <dbReference type="PROSITE" id="PS50928"/>
    </source>
</evidence>
<keyword evidence="2 7" id="KW-0813">Transport</keyword>
<sequence>MAKFIAKRIGISALVLFVASVLLYVLVINSGDPLADLRESNDINRENLMEQRAARMGLHLPWYERYASWLRGVLGCFVGQCDFGVSRNGQSVNALLADAASSTIRLVLLATILGIVVGIFFGAMTAIRQYSGFDYVVTTMAFIFYSLPSFVFAVLLKEYGAIRYNNWLADPYISVLGGLLFAALFGLFMQAMVAGDKQRRVITFTVSTVAVFGFVQLLSVTGWFRDPQGSILMVVIVGVAAAVLFTALLVSLSNRRAVVVTLAVAGSYLAVMIAMNGVLIDPSYPILGLVLIIGIALAVIIPRFFGGYAREAIRGASIATVISMFVTMIVMYVARFWTHYTNMVGGRPISTIGSGTPNFRGGDIFWLSFTDSFTHLILPTISLTLMSVASYTRYTRSSMLESLGQDYVRTARAKGMPERTVITRHAFRNALLPITTIVAFDFAGLIGGAVITEKVFGWKGMGDLFRVGLEQVDPNPVMAFFVVTGTVAVLMNMFADIAYASIDPRIRR</sequence>
<keyword evidence="5 7" id="KW-1133">Transmembrane helix</keyword>
<feature type="transmembrane region" description="Helical" evidence="7">
    <location>
        <begin position="230"/>
        <end position="250"/>
    </location>
</feature>
<dbReference type="InterPro" id="IPR000515">
    <property type="entry name" value="MetI-like"/>
</dbReference>
<feature type="transmembrane region" description="Helical" evidence="7">
    <location>
        <begin position="103"/>
        <end position="123"/>
    </location>
</feature>
<feature type="transmembrane region" description="Helical" evidence="7">
    <location>
        <begin position="171"/>
        <end position="189"/>
    </location>
</feature>
<organism evidence="9 10">
    <name type="scientific">Trueperella bonasi</name>
    <dbReference type="NCBI Taxonomy" id="312286"/>
    <lineage>
        <taxon>Bacteria</taxon>
        <taxon>Bacillati</taxon>
        <taxon>Actinomycetota</taxon>
        <taxon>Actinomycetes</taxon>
        <taxon>Actinomycetales</taxon>
        <taxon>Actinomycetaceae</taxon>
        <taxon>Trueperella</taxon>
    </lineage>
</organism>
<feature type="transmembrane region" description="Helical" evidence="7">
    <location>
        <begin position="201"/>
        <end position="224"/>
    </location>
</feature>
<feature type="transmembrane region" description="Helical" evidence="7">
    <location>
        <begin position="286"/>
        <end position="305"/>
    </location>
</feature>
<feature type="transmembrane region" description="Helical" evidence="7">
    <location>
        <begin position="373"/>
        <end position="392"/>
    </location>
</feature>
<feature type="domain" description="ABC transmembrane type-1" evidence="8">
    <location>
        <begin position="100"/>
        <end position="499"/>
    </location>
</feature>
<comment type="subcellular location">
    <subcellularLocation>
        <location evidence="1 7">Cell membrane</location>
        <topology evidence="1 7">Multi-pass membrane protein</topology>
    </subcellularLocation>
</comment>
<dbReference type="Gene3D" id="1.10.3720.10">
    <property type="entry name" value="MetI-like"/>
    <property type="match status" value="1"/>
</dbReference>
<feature type="transmembrane region" description="Helical" evidence="7">
    <location>
        <begin position="9"/>
        <end position="28"/>
    </location>
</feature>
<keyword evidence="6 7" id="KW-0472">Membrane</keyword>
<dbReference type="RefSeq" id="WP_307682654.1">
    <property type="nucleotide sequence ID" value="NZ_JAUSQX010000001.1"/>
</dbReference>
<proteinExistence type="inferred from homology"/>
<dbReference type="CDD" id="cd06261">
    <property type="entry name" value="TM_PBP2"/>
    <property type="match status" value="1"/>
</dbReference>
<keyword evidence="10" id="KW-1185">Reference proteome</keyword>
<reference evidence="9 10" key="1">
    <citation type="submission" date="2023-07" db="EMBL/GenBank/DDBJ databases">
        <title>Sequencing the genomes of 1000 actinobacteria strains.</title>
        <authorList>
            <person name="Klenk H.-P."/>
        </authorList>
    </citation>
    <scope>NUCLEOTIDE SEQUENCE [LARGE SCALE GENOMIC DNA]</scope>
    <source>
        <strain evidence="9 10">DSM 17163</strain>
    </source>
</reference>
<evidence type="ECO:0000256" key="2">
    <source>
        <dbReference type="ARBA" id="ARBA00022448"/>
    </source>
</evidence>
<dbReference type="PROSITE" id="PS50928">
    <property type="entry name" value="ABC_TM1"/>
    <property type="match status" value="1"/>
</dbReference>
<dbReference type="PANTHER" id="PTHR43163">
    <property type="entry name" value="DIPEPTIDE TRANSPORT SYSTEM PERMEASE PROTEIN DPPB-RELATED"/>
    <property type="match status" value="1"/>
</dbReference>
<feature type="transmembrane region" description="Helical" evidence="7">
    <location>
        <begin position="317"/>
        <end position="337"/>
    </location>
</feature>
<protein>
    <submittedName>
        <fullName evidence="9">Peptide/nickel transport system permease protein</fullName>
    </submittedName>
</protein>
<evidence type="ECO:0000313" key="10">
    <source>
        <dbReference type="Proteomes" id="UP001243212"/>
    </source>
</evidence>
<name>A0ABT9NHE3_9ACTO</name>
<evidence type="ECO:0000256" key="1">
    <source>
        <dbReference type="ARBA" id="ARBA00004651"/>
    </source>
</evidence>
<feature type="transmembrane region" description="Helical" evidence="7">
    <location>
        <begin position="430"/>
        <end position="451"/>
    </location>
</feature>
<feature type="transmembrane region" description="Helical" evidence="7">
    <location>
        <begin position="135"/>
        <end position="156"/>
    </location>
</feature>
<evidence type="ECO:0000256" key="5">
    <source>
        <dbReference type="ARBA" id="ARBA00022989"/>
    </source>
</evidence>
<keyword evidence="3" id="KW-1003">Cell membrane</keyword>